<gene>
    <name evidence="4" type="ORF">HCR76_04795</name>
</gene>
<evidence type="ECO:0000259" key="3">
    <source>
        <dbReference type="Pfam" id="PF03816"/>
    </source>
</evidence>
<keyword evidence="2" id="KW-1133">Transmembrane helix</keyword>
<evidence type="ECO:0000313" key="4">
    <source>
        <dbReference type="EMBL" id="QPZ40194.1"/>
    </source>
</evidence>
<comment type="similarity">
    <text evidence="1">Belongs to the LytR/CpsA/Psr (LCP) family.</text>
</comment>
<dbReference type="EMBL" id="CP061169">
    <property type="protein sequence ID" value="QPZ40194.1"/>
    <property type="molecule type" value="Genomic_DNA"/>
</dbReference>
<evidence type="ECO:0000256" key="1">
    <source>
        <dbReference type="ARBA" id="ARBA00006068"/>
    </source>
</evidence>
<dbReference type="Proteomes" id="UP000662814">
    <property type="component" value="Chromosome"/>
</dbReference>
<feature type="domain" description="Cell envelope-related transcriptional attenuator" evidence="3">
    <location>
        <begin position="168"/>
        <end position="348"/>
    </location>
</feature>
<organism evidence="4 5">
    <name type="scientific">Paramicrobacterium chengjingii</name>
    <dbReference type="NCBI Taxonomy" id="2769067"/>
    <lineage>
        <taxon>Bacteria</taxon>
        <taxon>Bacillati</taxon>
        <taxon>Actinomycetota</taxon>
        <taxon>Actinomycetes</taxon>
        <taxon>Micrococcales</taxon>
        <taxon>Microbacteriaceae</taxon>
        <taxon>Paramicrobacterium</taxon>
    </lineage>
</organism>
<dbReference type="Pfam" id="PF03816">
    <property type="entry name" value="LytR_cpsA_psr"/>
    <property type="match status" value="1"/>
</dbReference>
<reference evidence="4 5" key="1">
    <citation type="submission" date="2020-12" db="EMBL/GenBank/DDBJ databases">
        <title>Microbacterium sp. HY060.</title>
        <authorList>
            <person name="Zhou J."/>
        </authorList>
    </citation>
    <scope>NUCLEOTIDE SEQUENCE [LARGE SCALE GENOMIC DNA]</scope>
    <source>
        <strain evidence="4 5">HY60</strain>
    </source>
</reference>
<sequence>MTRRAWWLLILGFLIPGSAQVLAGNRKLGRFGLGATLGMWAAAIIAVLLYSFLRTPFISVVTQGWFLLVVQAFLLAYGVLWLVLTLNTFRLLKIIKAAPGARFWIAIATVIFLVLSVGGAGGAAYYAGIARGALGSIFGNSAPVAPVDGRYNILLLGGDAGEDREGLRPDSISVVSIDANTGAATIIGLPRDLLHVPFSDGPFHDAYPDGYQNCDVSACKLNSVYTEAQLRHPDWYPDAEGKGSSPGIEATRDAAEGITGLTVQFYVLIDMAGFSQMIDALGGVEIDVKERLPIGGDEHLNNVDEWIEVGKQKLDGYHAEWYARSRHSTSDWDRMRRQHELQEAILHQFTPGNVLTKFQAIADAGSQVVKTDVPQSMLGYFSDLALKTREHEITNLELSPPTVPDQDNPNFEHIRELVIDAVAPPETTSSDGP</sequence>
<feature type="transmembrane region" description="Helical" evidence="2">
    <location>
        <begin position="104"/>
        <end position="127"/>
    </location>
</feature>
<keyword evidence="2" id="KW-0472">Membrane</keyword>
<feature type="transmembrane region" description="Helical" evidence="2">
    <location>
        <begin position="65"/>
        <end position="84"/>
    </location>
</feature>
<dbReference type="PANTHER" id="PTHR33392:SF6">
    <property type="entry name" value="POLYISOPRENYL-TEICHOIC ACID--PEPTIDOGLYCAN TEICHOIC ACID TRANSFERASE TAGU"/>
    <property type="match status" value="1"/>
</dbReference>
<dbReference type="NCBIfam" id="TIGR00350">
    <property type="entry name" value="lytR_cpsA_psr"/>
    <property type="match status" value="1"/>
</dbReference>
<dbReference type="PANTHER" id="PTHR33392">
    <property type="entry name" value="POLYISOPRENYL-TEICHOIC ACID--PEPTIDOGLYCAN TEICHOIC ACID TRANSFERASE TAGU"/>
    <property type="match status" value="1"/>
</dbReference>
<evidence type="ECO:0000256" key="2">
    <source>
        <dbReference type="SAM" id="Phobius"/>
    </source>
</evidence>
<dbReference type="InterPro" id="IPR004474">
    <property type="entry name" value="LytR_CpsA_psr"/>
</dbReference>
<proteinExistence type="inferred from homology"/>
<dbReference type="InterPro" id="IPR050922">
    <property type="entry name" value="LytR/CpsA/Psr_CW_biosynth"/>
</dbReference>
<dbReference type="Gene3D" id="3.40.630.190">
    <property type="entry name" value="LCP protein"/>
    <property type="match status" value="1"/>
</dbReference>
<accession>A0ABX6YMU6</accession>
<keyword evidence="5" id="KW-1185">Reference proteome</keyword>
<feature type="transmembrane region" description="Helical" evidence="2">
    <location>
        <begin position="33"/>
        <end position="53"/>
    </location>
</feature>
<name>A0ABX6YMU6_9MICO</name>
<protein>
    <submittedName>
        <fullName evidence="4">LCP family protein</fullName>
    </submittedName>
</protein>
<evidence type="ECO:0000313" key="5">
    <source>
        <dbReference type="Proteomes" id="UP000662814"/>
    </source>
</evidence>
<keyword evidence="2" id="KW-0812">Transmembrane</keyword>